<keyword evidence="3" id="KW-0067">ATP-binding</keyword>
<dbReference type="PANTHER" id="PTHR30258">
    <property type="entry name" value="TYPE II SECRETION SYSTEM PROTEIN GSPE-RELATED"/>
    <property type="match status" value="1"/>
</dbReference>
<name>A0A081BIZ7_9LACO</name>
<evidence type="ECO:0000259" key="4">
    <source>
        <dbReference type="Pfam" id="PF00437"/>
    </source>
</evidence>
<dbReference type="STRING" id="1291743.LOSG293_170170"/>
<dbReference type="Proteomes" id="UP000028700">
    <property type="component" value="Unassembled WGS sequence"/>
</dbReference>
<dbReference type="SUPFAM" id="SSF52540">
    <property type="entry name" value="P-loop containing nucleoside triphosphate hydrolases"/>
    <property type="match status" value="1"/>
</dbReference>
<reference evidence="5" key="1">
    <citation type="journal article" date="2014" name="Genome Announc.">
        <title>Draft Genome Sequence of Lactobacillus oryzae Strain SG293T.</title>
        <authorList>
            <person name="Tanizawa Y."/>
            <person name="Fujisawa T."/>
            <person name="Mochizuki T."/>
            <person name="Kaminuma E."/>
            <person name="Nakamura Y."/>
            <person name="Tohno M."/>
        </authorList>
    </citation>
    <scope>NUCLEOTIDE SEQUENCE [LARGE SCALE GENOMIC DNA]</scope>
    <source>
        <strain evidence="5">SG293</strain>
    </source>
</reference>
<keyword evidence="6" id="KW-1185">Reference proteome</keyword>
<evidence type="ECO:0000256" key="1">
    <source>
        <dbReference type="ARBA" id="ARBA00006611"/>
    </source>
</evidence>
<sequence length="327" mass="37225">MNYLEIYRQANHYLNLAITHRSSDIFILPQKGRYVIQEQRGTRLETIGHLPFSEGQRLISYFKFHANMAITEQRRPQLGAMNYQFQKATLNLRLSTVGNYLNEESLVIRLIYPIALIKQEFLFEEQINQLMTWQQQRGLILFAGPTGSGKTTSIYHLVRKVAEGKLVLTIEDPVEVNEPNFLQLQVNEEANMSYQALIKVALRHRPDIFIIGEIRDQETAQAAIQAALSGHLVLSTVHAQTAYGVFQRLKQLKLDSNLIEQALTGVAYQRLIPSQSGTVKALYDFWSPKDGLSDLPSGMSKQWETYLEMGVKRHEISAETAAQFKAG</sequence>
<evidence type="ECO:0000256" key="2">
    <source>
        <dbReference type="ARBA" id="ARBA00022741"/>
    </source>
</evidence>
<dbReference type="InterPro" id="IPR001482">
    <property type="entry name" value="T2SS/T4SS_dom"/>
</dbReference>
<dbReference type="eggNOG" id="COG2804">
    <property type="taxonomic scope" value="Bacteria"/>
</dbReference>
<evidence type="ECO:0000313" key="6">
    <source>
        <dbReference type="Proteomes" id="UP000028700"/>
    </source>
</evidence>
<dbReference type="InterPro" id="IPR027417">
    <property type="entry name" value="P-loop_NTPase"/>
</dbReference>
<feature type="domain" description="Bacterial type II secretion system protein E" evidence="4">
    <location>
        <begin position="7"/>
        <end position="274"/>
    </location>
</feature>
<gene>
    <name evidence="5" type="primary">comGA</name>
    <name evidence="5" type="ORF">LOSG293_170170</name>
</gene>
<comment type="similarity">
    <text evidence="1">Belongs to the GSP E family.</text>
</comment>
<dbReference type="GO" id="GO:0016887">
    <property type="term" value="F:ATP hydrolysis activity"/>
    <property type="evidence" value="ECO:0007669"/>
    <property type="project" value="TreeGrafter"/>
</dbReference>
<protein>
    <submittedName>
        <fullName evidence="5">Competence protein ComGA</fullName>
    </submittedName>
</protein>
<keyword evidence="2" id="KW-0547">Nucleotide-binding</keyword>
<dbReference type="NCBIfam" id="NF041000">
    <property type="entry name" value="ATPase_ComGA"/>
    <property type="match status" value="1"/>
</dbReference>
<evidence type="ECO:0000256" key="3">
    <source>
        <dbReference type="ARBA" id="ARBA00022840"/>
    </source>
</evidence>
<dbReference type="EMBL" id="BBJM01000017">
    <property type="protein sequence ID" value="GAK48015.1"/>
    <property type="molecule type" value="Genomic_DNA"/>
</dbReference>
<comment type="caution">
    <text evidence="5">The sequence shown here is derived from an EMBL/GenBank/DDBJ whole genome shotgun (WGS) entry which is preliminary data.</text>
</comment>
<dbReference type="InterPro" id="IPR047667">
    <property type="entry name" value="ATPase_ComGA"/>
</dbReference>
<dbReference type="GO" id="GO:0005886">
    <property type="term" value="C:plasma membrane"/>
    <property type="evidence" value="ECO:0007669"/>
    <property type="project" value="TreeGrafter"/>
</dbReference>
<accession>A0A081BIZ7</accession>
<dbReference type="GO" id="GO:0005524">
    <property type="term" value="F:ATP binding"/>
    <property type="evidence" value="ECO:0007669"/>
    <property type="project" value="UniProtKB-KW"/>
</dbReference>
<dbReference type="AlphaFoldDB" id="A0A081BIZ7"/>
<dbReference type="Gene3D" id="3.40.50.300">
    <property type="entry name" value="P-loop containing nucleotide triphosphate hydrolases"/>
    <property type="match status" value="1"/>
</dbReference>
<dbReference type="PANTHER" id="PTHR30258:SF2">
    <property type="entry name" value="COMG OPERON PROTEIN 1"/>
    <property type="match status" value="1"/>
</dbReference>
<dbReference type="CDD" id="cd01129">
    <property type="entry name" value="PulE-GspE-like"/>
    <property type="match status" value="1"/>
</dbReference>
<proteinExistence type="inferred from homology"/>
<dbReference type="Gene3D" id="3.30.450.90">
    <property type="match status" value="1"/>
</dbReference>
<organism evidence="5 6">
    <name type="scientific">Secundilactobacillus oryzae JCM 18671</name>
    <dbReference type="NCBI Taxonomy" id="1291743"/>
    <lineage>
        <taxon>Bacteria</taxon>
        <taxon>Bacillati</taxon>
        <taxon>Bacillota</taxon>
        <taxon>Bacilli</taxon>
        <taxon>Lactobacillales</taxon>
        <taxon>Lactobacillaceae</taxon>
        <taxon>Secundilactobacillus</taxon>
    </lineage>
</organism>
<evidence type="ECO:0000313" key="5">
    <source>
        <dbReference type="EMBL" id="GAK48015.1"/>
    </source>
</evidence>
<dbReference type="Pfam" id="PF00437">
    <property type="entry name" value="T2SSE"/>
    <property type="match status" value="1"/>
</dbReference>